<evidence type="ECO:0000313" key="4">
    <source>
        <dbReference type="Proteomes" id="UP000476820"/>
    </source>
</evidence>
<evidence type="ECO:0000313" key="3">
    <source>
        <dbReference type="Proteomes" id="UP000473681"/>
    </source>
</evidence>
<dbReference type="RefSeq" id="WP_017825594.1">
    <property type="nucleotide sequence ID" value="NZ_KT897275.1"/>
</dbReference>
<evidence type="ECO:0000313" key="1">
    <source>
        <dbReference type="EMBL" id="NFF89402.1"/>
    </source>
</evidence>
<dbReference type="EMBL" id="SWOV01000066">
    <property type="protein sequence ID" value="NFF89402.1"/>
    <property type="molecule type" value="Genomic_DNA"/>
</dbReference>
<accession>A0A0M1LDJ5</accession>
<protein>
    <submittedName>
        <fullName evidence="1">Uncharacterized protein</fullName>
    </submittedName>
</protein>
<reference evidence="3 4" key="1">
    <citation type="submission" date="2019-04" db="EMBL/GenBank/DDBJ databases">
        <title>Genome sequencing of Clostridium botulinum Groups I-IV and Clostridium butyricum.</title>
        <authorList>
            <person name="Brunt J."/>
            <person name="Van Vliet A.H.M."/>
            <person name="Stringer S.C."/>
            <person name="Carter A.T."/>
            <person name="Peck M.W."/>
        </authorList>
    </citation>
    <scope>NUCLEOTIDE SEQUENCE [LARGE SCALE GENOMIC DNA]</scope>
    <source>
        <strain evidence="1 4">1605</strain>
        <strain evidence="2 3">CB-K-33E</strain>
    </source>
</reference>
<name>A0A0M1LDJ5_CLOBO</name>
<gene>
    <name evidence="1" type="ORF">FC774_16240</name>
    <name evidence="2" type="ORF">FDB51_16820</name>
</gene>
<comment type="caution">
    <text evidence="1">The sequence shown here is derived from an EMBL/GenBank/DDBJ whole genome shotgun (WGS) entry which is preliminary data.</text>
</comment>
<evidence type="ECO:0000313" key="2">
    <source>
        <dbReference type="EMBL" id="NFN36730.1"/>
    </source>
</evidence>
<sequence>MSCKHFFMIMVIVLFSFYLPNRVEQDSIITTEILSKQYDEMLVSATSDATKTLIQVTDSYSNEFFSEGTKVDYRNINLNLDAALDRFYKTIYLNLNIEENYAYQEGIRHRIPIKIAVGYEGFYINSFKTDGSGETWSDIHKFSDVQGDLLIHFTLGEEVIVTNTKTKVTKTGTRENLASLYPDSCLKDEVTFNKVKSQVINSLIQSDLEFYTTRNNQIALKYGWNMNFNIPYWGNRAIDNTAFIAFYQGDAFFGNDKMHDSFGYSTSQNVERKDVYGYIIDGNKLYSDNKLTNVGVLTYFESPYEAAISGYAPDPKYYIK</sequence>
<organism evidence="1 4">
    <name type="scientific">Clostridium botulinum</name>
    <dbReference type="NCBI Taxonomy" id="1491"/>
    <lineage>
        <taxon>Bacteria</taxon>
        <taxon>Bacillati</taxon>
        <taxon>Bacillota</taxon>
        <taxon>Clostridia</taxon>
        <taxon>Eubacteriales</taxon>
        <taxon>Clostridiaceae</taxon>
        <taxon>Clostridium</taxon>
    </lineage>
</organism>
<dbReference type="EMBL" id="SWVK01000030">
    <property type="protein sequence ID" value="NFN36730.1"/>
    <property type="molecule type" value="Genomic_DNA"/>
</dbReference>
<dbReference type="Proteomes" id="UP000473681">
    <property type="component" value="Unassembled WGS sequence"/>
</dbReference>
<dbReference type="OrthoDB" id="1936781at2"/>
<dbReference type="Proteomes" id="UP000476820">
    <property type="component" value="Unassembled WGS sequence"/>
</dbReference>
<dbReference type="AlphaFoldDB" id="A0A0M1LDJ5"/>
<proteinExistence type="predicted"/>